<protein>
    <submittedName>
        <fullName evidence="2">Uncharacterized protein</fullName>
    </submittedName>
</protein>
<evidence type="ECO:0000313" key="3">
    <source>
        <dbReference type="EMBL" id="QXV90384.1"/>
    </source>
</evidence>
<dbReference type="EMBL" id="MW911668">
    <property type="protein sequence ID" value="QXV90384.1"/>
    <property type="molecule type" value="Genomic_DNA"/>
</dbReference>
<name>A0A8F7KPE5_KLEPN</name>
<sequence>MSPAVDIPGIDSGASNTDPFPDHGRASSRHGMEGRQSSPFRLF</sequence>
<feature type="compositionally biased region" description="Basic and acidic residues" evidence="1">
    <location>
        <begin position="20"/>
        <end position="33"/>
    </location>
</feature>
<organism evidence="2">
    <name type="scientific">Klebsiella pneumoniae subsp. pneumoniae</name>
    <dbReference type="NCBI Taxonomy" id="72407"/>
    <lineage>
        <taxon>Bacteria</taxon>
        <taxon>Pseudomonadati</taxon>
        <taxon>Pseudomonadota</taxon>
        <taxon>Gammaproteobacteria</taxon>
        <taxon>Enterobacterales</taxon>
        <taxon>Enterobacteriaceae</taxon>
        <taxon>Klebsiella/Raoultella group</taxon>
        <taxon>Klebsiella</taxon>
        <taxon>Klebsiella pneumoniae complex</taxon>
    </lineage>
</organism>
<proteinExistence type="predicted"/>
<dbReference type="AlphaFoldDB" id="A0A8F7KPE5"/>
<keyword evidence="2" id="KW-0614">Plasmid</keyword>
<feature type="region of interest" description="Disordered" evidence="1">
    <location>
        <begin position="1"/>
        <end position="43"/>
    </location>
</feature>
<reference evidence="2" key="1">
    <citation type="journal article" date="2021" name="Antibiotics">
        <title>Emergence of Hybrid Resistance and Virulence Plasmids Harboring New Delhi Metallo-beta-Lactamase in Klebsiella pneumoniae in Russia.</title>
        <authorList>
            <person name="Starkova P."/>
            <person name="Lazareva I."/>
            <person name="Avdeeva A."/>
            <person name="Sulian O."/>
            <person name="Likholetova D."/>
            <person name="Ageevets V."/>
            <person name="Lebedeva M."/>
            <person name="Gostev V."/>
            <person name="Sopova J."/>
            <person name="Sidorenko S."/>
        </authorList>
    </citation>
    <scope>NUCLEOTIDE SEQUENCE</scope>
    <source>
        <plasmid evidence="2">phvKpST395_2024</plasmid>
        <plasmid evidence="3">phvKpST874_NDM-1_2471</plasmid>
    </source>
</reference>
<dbReference type="EMBL" id="MW911667">
    <property type="protein sequence ID" value="QXV89936.1"/>
    <property type="molecule type" value="Genomic_DNA"/>
</dbReference>
<evidence type="ECO:0000313" key="2">
    <source>
        <dbReference type="EMBL" id="QXV89936.1"/>
    </source>
</evidence>
<evidence type="ECO:0000256" key="1">
    <source>
        <dbReference type="SAM" id="MobiDB-lite"/>
    </source>
</evidence>
<accession>A0A8F7KPE5</accession>
<geneLocation type="plasmid" evidence="3">
    <name>phvKpST874_NDM-1_2471</name>
</geneLocation>
<geneLocation type="plasmid" evidence="2">
    <name>phvKpST395_2024</name>
</geneLocation>